<feature type="transmembrane region" description="Helical" evidence="5">
    <location>
        <begin position="228"/>
        <end position="244"/>
    </location>
</feature>
<sequence length="452" mass="52718">MKLNNYKYLFGLESEFSINSLFLICSYVLSIFPLLSFGIRSILIAVWVFLGILCLIKSSSFSTIMDKTDKSIIVFLSTSFVLLIFSLWYTENISDGVKRLVQMFPIVLIPIIFYLNKQIFTKQRIDWIANLFCLSVLVFVLYQILWLGFNFDILTNDLSLTEIKRNNLHHLNNINQDQIQQVKIRRLRNFITKLVDSHPIYQGLWMSFVIYFNYHQLKFSVNSVLQKIVRIFIICLMFFWMLLISSRMPLIATFIAGIMTVILFRHYNLKKVFLLCGISFGCFCILLVTLKPMQTRFVEILDNIFILPTKGNDIYNYNSTNVRVGIYYCSGIIAKDNWLFGLGVGDVQENLSKCYDQKIGAEIYQWKDYNSHNQYLFFLISSGIVALFSFCCFLFYCFRKVILLGNSYLFYVLIIICIVMLTENIISRSDGVLFFGLFTSLILLSYKNKTGI</sequence>
<feature type="domain" description="O-antigen ligase-related" evidence="6">
    <location>
        <begin position="233"/>
        <end position="391"/>
    </location>
</feature>
<evidence type="ECO:0000259" key="6">
    <source>
        <dbReference type="Pfam" id="PF04932"/>
    </source>
</evidence>
<evidence type="ECO:0000256" key="4">
    <source>
        <dbReference type="ARBA" id="ARBA00023136"/>
    </source>
</evidence>
<protein>
    <submittedName>
        <fullName evidence="7">O-antigen ligase like membrane protein</fullName>
    </submittedName>
</protein>
<feature type="transmembrane region" description="Helical" evidence="5">
    <location>
        <begin position="432"/>
        <end position="448"/>
    </location>
</feature>
<dbReference type="STRING" id="1038014.SAMN04487910_1081"/>
<feature type="transmembrane region" description="Helical" evidence="5">
    <location>
        <begin position="375"/>
        <end position="396"/>
    </location>
</feature>
<dbReference type="GO" id="GO:0016020">
    <property type="term" value="C:membrane"/>
    <property type="evidence" value="ECO:0007669"/>
    <property type="project" value="UniProtKB-SubCell"/>
</dbReference>
<dbReference type="InterPro" id="IPR051533">
    <property type="entry name" value="WaaL-like"/>
</dbReference>
<feature type="transmembrane region" description="Helical" evidence="5">
    <location>
        <begin position="250"/>
        <end position="267"/>
    </location>
</feature>
<proteinExistence type="predicted"/>
<keyword evidence="2 5" id="KW-0812">Transmembrane</keyword>
<gene>
    <name evidence="7" type="ORF">SAMN04487910_1081</name>
</gene>
<evidence type="ECO:0000256" key="5">
    <source>
        <dbReference type="SAM" id="Phobius"/>
    </source>
</evidence>
<keyword evidence="3 5" id="KW-1133">Transmembrane helix</keyword>
<dbReference type="PANTHER" id="PTHR37422">
    <property type="entry name" value="TEICHURONIC ACID BIOSYNTHESIS PROTEIN TUAE"/>
    <property type="match status" value="1"/>
</dbReference>
<dbReference type="PANTHER" id="PTHR37422:SF17">
    <property type="entry name" value="O-ANTIGEN LIGASE"/>
    <property type="match status" value="1"/>
</dbReference>
<comment type="subcellular location">
    <subcellularLocation>
        <location evidence="1">Membrane</location>
        <topology evidence="1">Multi-pass membrane protein</topology>
    </subcellularLocation>
</comment>
<feature type="transmembrane region" description="Helical" evidence="5">
    <location>
        <begin position="41"/>
        <end position="60"/>
    </location>
</feature>
<keyword evidence="8" id="KW-1185">Reference proteome</keyword>
<evidence type="ECO:0000256" key="3">
    <source>
        <dbReference type="ARBA" id="ARBA00022989"/>
    </source>
</evidence>
<feature type="transmembrane region" description="Helical" evidence="5">
    <location>
        <begin position="72"/>
        <end position="90"/>
    </location>
</feature>
<feature type="transmembrane region" description="Helical" evidence="5">
    <location>
        <begin position="408"/>
        <end position="426"/>
    </location>
</feature>
<dbReference type="Pfam" id="PF04932">
    <property type="entry name" value="Wzy_C"/>
    <property type="match status" value="1"/>
</dbReference>
<reference evidence="8" key="1">
    <citation type="submission" date="2016-10" db="EMBL/GenBank/DDBJ databases">
        <authorList>
            <person name="Varghese N."/>
            <person name="Submissions S."/>
        </authorList>
    </citation>
    <scope>NUCLEOTIDE SEQUENCE [LARGE SCALE GENOMIC DNA]</scope>
    <source>
        <strain evidence="8">DSM 25232 / NCIMB 14723 / 92V</strain>
    </source>
</reference>
<feature type="transmembrane region" description="Helical" evidence="5">
    <location>
        <begin position="96"/>
        <end position="115"/>
    </location>
</feature>
<keyword evidence="7" id="KW-0436">Ligase</keyword>
<organism evidence="7 8">
    <name type="scientific">Aquimarina amphilecti</name>
    <dbReference type="NCBI Taxonomy" id="1038014"/>
    <lineage>
        <taxon>Bacteria</taxon>
        <taxon>Pseudomonadati</taxon>
        <taxon>Bacteroidota</taxon>
        <taxon>Flavobacteriia</taxon>
        <taxon>Flavobacteriales</taxon>
        <taxon>Flavobacteriaceae</taxon>
        <taxon>Aquimarina</taxon>
    </lineage>
</organism>
<dbReference type="EMBL" id="FOAB01000002">
    <property type="protein sequence ID" value="SEK77250.1"/>
    <property type="molecule type" value="Genomic_DNA"/>
</dbReference>
<feature type="transmembrane region" description="Helical" evidence="5">
    <location>
        <begin position="16"/>
        <end position="35"/>
    </location>
</feature>
<evidence type="ECO:0000256" key="2">
    <source>
        <dbReference type="ARBA" id="ARBA00022692"/>
    </source>
</evidence>
<dbReference type="Proteomes" id="UP000198521">
    <property type="component" value="Unassembled WGS sequence"/>
</dbReference>
<evidence type="ECO:0000256" key="1">
    <source>
        <dbReference type="ARBA" id="ARBA00004141"/>
    </source>
</evidence>
<dbReference type="GO" id="GO:0016874">
    <property type="term" value="F:ligase activity"/>
    <property type="evidence" value="ECO:0007669"/>
    <property type="project" value="UniProtKB-KW"/>
</dbReference>
<feature type="transmembrane region" description="Helical" evidence="5">
    <location>
        <begin position="272"/>
        <end position="290"/>
    </location>
</feature>
<dbReference type="InterPro" id="IPR007016">
    <property type="entry name" value="O-antigen_ligase-rel_domated"/>
</dbReference>
<feature type="transmembrane region" description="Helical" evidence="5">
    <location>
        <begin position="127"/>
        <end position="149"/>
    </location>
</feature>
<name>A0A1H7JT95_AQUAM</name>
<feature type="transmembrane region" description="Helical" evidence="5">
    <location>
        <begin position="199"/>
        <end position="216"/>
    </location>
</feature>
<dbReference type="AlphaFoldDB" id="A0A1H7JT95"/>
<evidence type="ECO:0000313" key="7">
    <source>
        <dbReference type="EMBL" id="SEK77250.1"/>
    </source>
</evidence>
<accession>A0A1H7JT95</accession>
<evidence type="ECO:0000313" key="8">
    <source>
        <dbReference type="Proteomes" id="UP000198521"/>
    </source>
</evidence>
<keyword evidence="4 5" id="KW-0472">Membrane</keyword>